<accession>A0A2B7Z242</accession>
<protein>
    <submittedName>
        <fullName evidence="1">Uncharacterized protein</fullName>
    </submittedName>
</protein>
<dbReference type="AlphaFoldDB" id="A0A2B7Z242"/>
<organism evidence="1 2">
    <name type="scientific">Polytolypa hystricis (strain UAMH7299)</name>
    <dbReference type="NCBI Taxonomy" id="1447883"/>
    <lineage>
        <taxon>Eukaryota</taxon>
        <taxon>Fungi</taxon>
        <taxon>Dikarya</taxon>
        <taxon>Ascomycota</taxon>
        <taxon>Pezizomycotina</taxon>
        <taxon>Eurotiomycetes</taxon>
        <taxon>Eurotiomycetidae</taxon>
        <taxon>Onygenales</taxon>
        <taxon>Onygenales incertae sedis</taxon>
        <taxon>Polytolypa</taxon>
    </lineage>
</organism>
<gene>
    <name evidence="1" type="ORF">AJ80_01013</name>
</gene>
<name>A0A2B7Z242_POLH7</name>
<evidence type="ECO:0000313" key="1">
    <source>
        <dbReference type="EMBL" id="PGH27303.1"/>
    </source>
</evidence>
<sequence>MISGYAKIKRSSAAAPCQPLLTWIALSRFNEATPKLHSSSRNYQASAVSSVRAVYSANGVQKFSPALWFHGMLAWEGRFEILGQGEIVIDFALLAKGGFFITVLLRTEQLLTDDPPSIDKYGVYTSTATPEAKDDLEGSGTLLRI</sequence>
<dbReference type="EMBL" id="PDNA01000008">
    <property type="protein sequence ID" value="PGH27303.1"/>
    <property type="molecule type" value="Genomic_DNA"/>
</dbReference>
<evidence type="ECO:0000313" key="2">
    <source>
        <dbReference type="Proteomes" id="UP000224634"/>
    </source>
</evidence>
<reference evidence="1 2" key="1">
    <citation type="submission" date="2017-10" db="EMBL/GenBank/DDBJ databases">
        <title>Comparative genomics in systemic dimorphic fungi from Ajellomycetaceae.</title>
        <authorList>
            <person name="Munoz J.F."/>
            <person name="Mcewen J.G."/>
            <person name="Clay O.K."/>
            <person name="Cuomo C.A."/>
        </authorList>
    </citation>
    <scope>NUCLEOTIDE SEQUENCE [LARGE SCALE GENOMIC DNA]</scope>
    <source>
        <strain evidence="1 2">UAMH7299</strain>
    </source>
</reference>
<proteinExistence type="predicted"/>
<keyword evidence="2" id="KW-1185">Reference proteome</keyword>
<comment type="caution">
    <text evidence="1">The sequence shown here is derived from an EMBL/GenBank/DDBJ whole genome shotgun (WGS) entry which is preliminary data.</text>
</comment>
<dbReference type="Proteomes" id="UP000224634">
    <property type="component" value="Unassembled WGS sequence"/>
</dbReference>